<dbReference type="EMBL" id="ML220137">
    <property type="protein sequence ID" value="TGZ78833.1"/>
    <property type="molecule type" value="Genomic_DNA"/>
</dbReference>
<feature type="compositionally biased region" description="Polar residues" evidence="1">
    <location>
        <begin position="10"/>
        <end position="27"/>
    </location>
</feature>
<dbReference type="AlphaFoldDB" id="A0A4S2MP18"/>
<keyword evidence="3" id="KW-1185">Reference proteome</keyword>
<accession>A0A4S2MP18</accession>
<organism evidence="2 3">
    <name type="scientific">Ascodesmis nigricans</name>
    <dbReference type="NCBI Taxonomy" id="341454"/>
    <lineage>
        <taxon>Eukaryota</taxon>
        <taxon>Fungi</taxon>
        <taxon>Dikarya</taxon>
        <taxon>Ascomycota</taxon>
        <taxon>Pezizomycotina</taxon>
        <taxon>Pezizomycetes</taxon>
        <taxon>Pezizales</taxon>
        <taxon>Ascodesmidaceae</taxon>
        <taxon>Ascodesmis</taxon>
    </lineage>
</organism>
<feature type="compositionally biased region" description="Low complexity" evidence="1">
    <location>
        <begin position="52"/>
        <end position="64"/>
    </location>
</feature>
<reference evidence="2 3" key="1">
    <citation type="submission" date="2019-04" db="EMBL/GenBank/DDBJ databases">
        <title>Comparative genomics and transcriptomics to analyze fruiting body development in filamentous ascomycetes.</title>
        <authorList>
            <consortium name="DOE Joint Genome Institute"/>
            <person name="Lutkenhaus R."/>
            <person name="Traeger S."/>
            <person name="Breuer J."/>
            <person name="Kuo A."/>
            <person name="Lipzen A."/>
            <person name="Pangilinan J."/>
            <person name="Dilworth D."/>
            <person name="Sandor L."/>
            <person name="Poggeler S."/>
            <person name="Barry K."/>
            <person name="Grigoriev I.V."/>
            <person name="Nowrousian M."/>
        </authorList>
    </citation>
    <scope>NUCLEOTIDE SEQUENCE [LARGE SCALE GENOMIC DNA]</scope>
    <source>
        <strain evidence="2 3">CBS 389.68</strain>
    </source>
</reference>
<proteinExistence type="predicted"/>
<dbReference type="InParanoid" id="A0A4S2MP18"/>
<protein>
    <submittedName>
        <fullName evidence="2">Uncharacterized protein</fullName>
    </submittedName>
</protein>
<name>A0A4S2MP18_9PEZI</name>
<evidence type="ECO:0000313" key="2">
    <source>
        <dbReference type="EMBL" id="TGZ78833.1"/>
    </source>
</evidence>
<evidence type="ECO:0000313" key="3">
    <source>
        <dbReference type="Proteomes" id="UP000298138"/>
    </source>
</evidence>
<gene>
    <name evidence="2" type="ORF">EX30DRAFT_365692</name>
</gene>
<feature type="region of interest" description="Disordered" evidence="1">
    <location>
        <begin position="1"/>
        <end position="68"/>
    </location>
</feature>
<dbReference type="Proteomes" id="UP000298138">
    <property type="component" value="Unassembled WGS sequence"/>
</dbReference>
<sequence>MTRRGESLIRTPTSTQLEPLSYQSSTLLPALNLPDPRGDPAPPPLTPAQLENHNPNWPAANAADHPPRNNDLRLPLRVCDTYLLDITPNGCQLPSKRATSRKGGFRDRSTNVDLNATLQFRAGDSILEAIKFAADDSRTLRSRAADGYRGVMNWSPETEVAILVNCRQGGGLSIRDSVYCVKNGMALEEKRTTRV</sequence>
<evidence type="ECO:0000256" key="1">
    <source>
        <dbReference type="SAM" id="MobiDB-lite"/>
    </source>
</evidence>